<comment type="caution">
    <text evidence="1">The sequence shown here is derived from an EMBL/GenBank/DDBJ whole genome shotgun (WGS) entry which is preliminary data.</text>
</comment>
<evidence type="ECO:0000313" key="2">
    <source>
        <dbReference type="Proteomes" id="UP000629468"/>
    </source>
</evidence>
<name>A0A8H7KHV2_AGABI</name>
<dbReference type="Proteomes" id="UP000629468">
    <property type="component" value="Unassembled WGS sequence"/>
</dbReference>
<protein>
    <submittedName>
        <fullName evidence="1">Uncharacterized protein</fullName>
    </submittedName>
</protein>
<proteinExistence type="predicted"/>
<accession>A0A8H7KHV2</accession>
<gene>
    <name evidence="1" type="ORF">Agabi119p4_5003</name>
</gene>
<reference evidence="1 2" key="1">
    <citation type="journal article" name="Sci. Rep.">
        <title>Telomere-to-telomere assembled and centromere annotated genomes of the two main subspecies of the button mushroom Agaricus bisporus reveal especially polymorphic chromosome ends.</title>
        <authorList>
            <person name="Sonnenberg A.S.M."/>
            <person name="Sedaghat-Telgerd N."/>
            <person name="Lavrijssen B."/>
            <person name="Ohm R.A."/>
            <person name="Hendrickx P.M."/>
            <person name="Scholtmeijer K."/>
            <person name="Baars J.J.P."/>
            <person name="van Peer A."/>
        </authorList>
    </citation>
    <scope>NUCLEOTIDE SEQUENCE [LARGE SCALE GENOMIC DNA]</scope>
    <source>
        <strain evidence="1 2">H119_p4</strain>
    </source>
</reference>
<dbReference type="EMBL" id="JABXXO010000006">
    <property type="protein sequence ID" value="KAF7776610.1"/>
    <property type="molecule type" value="Genomic_DNA"/>
</dbReference>
<evidence type="ECO:0000313" key="1">
    <source>
        <dbReference type="EMBL" id="KAF7776610.1"/>
    </source>
</evidence>
<sequence length="252" mass="27825">MEVCRSSQQQPEAAVDLPIIKDIDIRKFYKLIGEHLPESAGDSAGQETGEGTVKHAFGTLQAFIDVLKSSLRDLEDNELEIYQYGDCAPAGHRSTTLSKPDIAIFRRNYALSQEEDNTFWSSIEMAMKYHSAKKTREQCLKEAATYVAYLLKARPDLISALGLLADPDSFDFLFCNATGIYKLSLSNEAAYMPLLSVVLRYLNGHQNQNVDSTLVRVRGSVLFDVSFPNASTSLGVSKGQATTFGMFSTLLA</sequence>
<dbReference type="AlphaFoldDB" id="A0A8H7KHV2"/>
<organism evidence="1 2">
    <name type="scientific">Agaricus bisporus var. burnettii</name>
    <dbReference type="NCBI Taxonomy" id="192524"/>
    <lineage>
        <taxon>Eukaryota</taxon>
        <taxon>Fungi</taxon>
        <taxon>Dikarya</taxon>
        <taxon>Basidiomycota</taxon>
        <taxon>Agaricomycotina</taxon>
        <taxon>Agaricomycetes</taxon>
        <taxon>Agaricomycetidae</taxon>
        <taxon>Agaricales</taxon>
        <taxon>Agaricineae</taxon>
        <taxon>Agaricaceae</taxon>
        <taxon>Agaricus</taxon>
    </lineage>
</organism>